<dbReference type="RefSeq" id="WP_013320449.1">
    <property type="nucleotide sequence ID" value="NC_014501.1"/>
</dbReference>
<dbReference type="SUPFAM" id="SSF46894">
    <property type="entry name" value="C-terminal effector domain of the bipartite response regulators"/>
    <property type="match status" value="1"/>
</dbReference>
<keyword evidence="2" id="KW-0238">DNA-binding</keyword>
<dbReference type="CDD" id="cd06170">
    <property type="entry name" value="LuxR_C_like"/>
    <property type="match status" value="1"/>
</dbReference>
<dbReference type="PROSITE" id="PS50043">
    <property type="entry name" value="HTH_LUXR_2"/>
    <property type="match status" value="1"/>
</dbReference>
<dbReference type="SUPFAM" id="SSF55781">
    <property type="entry name" value="GAF domain-like"/>
    <property type="match status" value="1"/>
</dbReference>
<reference evidence="6" key="1">
    <citation type="journal article" date="2011" name="MBio">
        <title>Novel metabolic attributes of the genus Cyanothece, comprising a group of unicellular nitrogen-fixing Cyanobacteria.</title>
        <authorList>
            <person name="Bandyopadhyay A."/>
            <person name="Elvitigala T."/>
            <person name="Welsh E."/>
            <person name="Stockel J."/>
            <person name="Liberton M."/>
            <person name="Min H."/>
            <person name="Sherman L.A."/>
            <person name="Pakrasi H.B."/>
        </authorList>
    </citation>
    <scope>NUCLEOTIDE SEQUENCE [LARGE SCALE GENOMIC DNA]</scope>
    <source>
        <strain evidence="6">PCC 7822</strain>
    </source>
</reference>
<dbReference type="AlphaFoldDB" id="E0U560"/>
<dbReference type="GO" id="GO:0006355">
    <property type="term" value="P:regulation of DNA-templated transcription"/>
    <property type="evidence" value="ECO:0007669"/>
    <property type="project" value="InterPro"/>
</dbReference>
<dbReference type="PROSITE" id="PS00622">
    <property type="entry name" value="HTH_LUXR_1"/>
    <property type="match status" value="1"/>
</dbReference>
<feature type="domain" description="HTH luxR-type" evidence="4">
    <location>
        <begin position="172"/>
        <end position="237"/>
    </location>
</feature>
<dbReference type="SMART" id="SM00065">
    <property type="entry name" value="GAF"/>
    <property type="match status" value="1"/>
</dbReference>
<evidence type="ECO:0000256" key="1">
    <source>
        <dbReference type="ARBA" id="ARBA00023015"/>
    </source>
</evidence>
<evidence type="ECO:0000313" key="6">
    <source>
        <dbReference type="Proteomes" id="UP000008206"/>
    </source>
</evidence>
<evidence type="ECO:0000256" key="2">
    <source>
        <dbReference type="ARBA" id="ARBA00023125"/>
    </source>
</evidence>
<keyword evidence="3" id="KW-0804">Transcription</keyword>
<dbReference type="STRING" id="497965.Cyan7822_0293"/>
<dbReference type="Gene3D" id="3.30.450.40">
    <property type="match status" value="1"/>
</dbReference>
<dbReference type="Proteomes" id="UP000008206">
    <property type="component" value="Chromosome"/>
</dbReference>
<organism evidence="5 6">
    <name type="scientific">Gloeothece verrucosa (strain PCC 7822)</name>
    <name type="common">Cyanothece sp. (strain PCC 7822)</name>
    <dbReference type="NCBI Taxonomy" id="497965"/>
    <lineage>
        <taxon>Bacteria</taxon>
        <taxon>Bacillati</taxon>
        <taxon>Cyanobacteriota</taxon>
        <taxon>Cyanophyceae</taxon>
        <taxon>Oscillatoriophycideae</taxon>
        <taxon>Chroococcales</taxon>
        <taxon>Aphanothecaceae</taxon>
        <taxon>Gloeothece</taxon>
        <taxon>Gloeothece verrucosa</taxon>
    </lineage>
</organism>
<dbReference type="EMBL" id="CP002198">
    <property type="protein sequence ID" value="ADN12339.1"/>
    <property type="molecule type" value="Genomic_DNA"/>
</dbReference>
<dbReference type="InterPro" id="IPR016032">
    <property type="entry name" value="Sig_transdc_resp-reg_C-effctor"/>
</dbReference>
<keyword evidence="6" id="KW-1185">Reference proteome</keyword>
<dbReference type="InterPro" id="IPR029016">
    <property type="entry name" value="GAF-like_dom_sf"/>
</dbReference>
<dbReference type="KEGG" id="cyj:Cyan7822_0293"/>
<dbReference type="PANTHER" id="PTHR44688:SF16">
    <property type="entry name" value="DNA-BINDING TRANSCRIPTIONAL ACTIVATOR DEVR_DOSR"/>
    <property type="match status" value="1"/>
</dbReference>
<sequence length="237" mass="26888">MQTNVLHSLIASLATASNQQQMRSHFMDTAGELFIAQRWGIYLLDNLSQVAQVDVKGLPDSFVDRYEKIGRQVDPVLKYVIERHAPAHEQLLLTQEQWKQSLLYQNCCSSFDHEHIMTGPIVGQGQLIGTVHFARIRETSAFNIDDLMFLSAICTHFSANLARINSPDPQLTSDWAKKLTSRELQIISLVAQGLTNTEIGQELWITQNSVKQALKRIFRKLDVRSRAQMVAKLQNIS</sequence>
<dbReference type="PRINTS" id="PR00038">
    <property type="entry name" value="HTHLUXR"/>
</dbReference>
<dbReference type="PANTHER" id="PTHR44688">
    <property type="entry name" value="DNA-BINDING TRANSCRIPTIONAL ACTIVATOR DEVR_DOSR"/>
    <property type="match status" value="1"/>
</dbReference>
<dbReference type="eggNOG" id="COG2197">
    <property type="taxonomic scope" value="Bacteria"/>
</dbReference>
<dbReference type="GO" id="GO:0003677">
    <property type="term" value="F:DNA binding"/>
    <property type="evidence" value="ECO:0007669"/>
    <property type="project" value="UniProtKB-KW"/>
</dbReference>
<dbReference type="Gene3D" id="1.10.10.10">
    <property type="entry name" value="Winged helix-like DNA-binding domain superfamily/Winged helix DNA-binding domain"/>
    <property type="match status" value="1"/>
</dbReference>
<gene>
    <name evidence="5" type="ordered locus">Cyan7822_0293</name>
</gene>
<keyword evidence="1" id="KW-0805">Transcription regulation</keyword>
<evidence type="ECO:0000256" key="3">
    <source>
        <dbReference type="ARBA" id="ARBA00023163"/>
    </source>
</evidence>
<name>E0U560_GLOV7</name>
<protein>
    <submittedName>
        <fullName evidence="5">GAF modulated transcriptional regulator, LuxR family</fullName>
    </submittedName>
</protein>
<dbReference type="InterPro" id="IPR036388">
    <property type="entry name" value="WH-like_DNA-bd_sf"/>
</dbReference>
<dbReference type="OrthoDB" id="423894at2"/>
<evidence type="ECO:0000313" key="5">
    <source>
        <dbReference type="EMBL" id="ADN12339.1"/>
    </source>
</evidence>
<dbReference type="InterPro" id="IPR000792">
    <property type="entry name" value="Tscrpt_reg_LuxR_C"/>
</dbReference>
<accession>E0U560</accession>
<dbReference type="InterPro" id="IPR003018">
    <property type="entry name" value="GAF"/>
</dbReference>
<evidence type="ECO:0000259" key="4">
    <source>
        <dbReference type="PROSITE" id="PS50043"/>
    </source>
</evidence>
<dbReference type="SMART" id="SM00421">
    <property type="entry name" value="HTH_LUXR"/>
    <property type="match status" value="1"/>
</dbReference>
<dbReference type="Pfam" id="PF00196">
    <property type="entry name" value="GerE"/>
    <property type="match status" value="1"/>
</dbReference>
<dbReference type="HOGENOM" id="CLU_1233983_0_0_3"/>
<proteinExistence type="predicted"/>